<comment type="caution">
    <text evidence="3">The sequence shown here is derived from an EMBL/GenBank/DDBJ whole genome shotgun (WGS) entry which is preliminary data.</text>
</comment>
<dbReference type="RefSeq" id="WP_227573580.1">
    <property type="nucleotide sequence ID" value="NZ_JAJEQT010000011.1"/>
</dbReference>
<feature type="chain" id="PRO_5046977763" evidence="1">
    <location>
        <begin position="22"/>
        <end position="266"/>
    </location>
</feature>
<feature type="domain" description="DUF6273" evidence="2">
    <location>
        <begin position="80"/>
        <end position="253"/>
    </location>
</feature>
<dbReference type="Proteomes" id="UP001198495">
    <property type="component" value="Unassembled WGS sequence"/>
</dbReference>
<dbReference type="EMBL" id="JAJEQT010000011">
    <property type="protein sequence ID" value="MCC2219901.1"/>
    <property type="molecule type" value="Genomic_DNA"/>
</dbReference>
<dbReference type="Pfam" id="PF19789">
    <property type="entry name" value="DUF6273"/>
    <property type="match status" value="1"/>
</dbReference>
<accession>A0ABS8FRT5</accession>
<proteinExistence type="predicted"/>
<evidence type="ECO:0000256" key="1">
    <source>
        <dbReference type="SAM" id="SignalP"/>
    </source>
</evidence>
<evidence type="ECO:0000313" key="3">
    <source>
        <dbReference type="EMBL" id="MCC2219901.1"/>
    </source>
</evidence>
<evidence type="ECO:0000259" key="2">
    <source>
        <dbReference type="Pfam" id="PF19789"/>
    </source>
</evidence>
<evidence type="ECO:0000313" key="4">
    <source>
        <dbReference type="Proteomes" id="UP001198495"/>
    </source>
</evidence>
<reference evidence="3 4" key="1">
    <citation type="submission" date="2021-10" db="EMBL/GenBank/DDBJ databases">
        <title>Anaerobic single-cell dispensing facilitates the cultivation of human gut bacteria.</title>
        <authorList>
            <person name="Afrizal A."/>
        </authorList>
    </citation>
    <scope>NUCLEOTIDE SEQUENCE [LARGE SCALE GENOMIC DNA]</scope>
    <source>
        <strain evidence="3 4">CLA-AA-H212</strain>
    </source>
</reference>
<keyword evidence="1" id="KW-0732">Signal</keyword>
<protein>
    <submittedName>
        <fullName evidence="3">DUF6273 domain-containing protein</fullName>
    </submittedName>
</protein>
<name>A0ABS8FRT5_9FIRM</name>
<gene>
    <name evidence="3" type="ORF">LKD28_12870</name>
</gene>
<organism evidence="3 4">
    <name type="scientific">Coprococcus hominis</name>
    <name type="common">ex Arizal et al. 2022</name>
    <dbReference type="NCBI Taxonomy" id="2881262"/>
    <lineage>
        <taxon>Bacteria</taxon>
        <taxon>Bacillati</taxon>
        <taxon>Bacillota</taxon>
        <taxon>Clostridia</taxon>
        <taxon>Lachnospirales</taxon>
        <taxon>Lachnospiraceae</taxon>
        <taxon>Coprococcus</taxon>
    </lineage>
</organism>
<keyword evidence="4" id="KW-1185">Reference proteome</keyword>
<dbReference type="InterPro" id="IPR046240">
    <property type="entry name" value="DUF6273"/>
</dbReference>
<sequence>MKKTGVLGFVILCLLSGCAQQSTESTEATTVAAVEAEALETVELKRAEVGDIVQMGTYEQDGDTETEDPIYWDVLDKDGDSILIISHDVIGYQRFSDSPNCVIWEDSQIRTWLNEEFYTDAFDKETQARIKGYVTSGVDEANQESRGDATDRIFLLSQKEIEKYYGHKLPKAEALLCKPSKAVLQRYEEIEQQRVREKVPFVTSVPDASEGISWMLRSTGKSQNQISIIRGDGYYSQCLADYYQGVRPAMWIDVGDENGEGQALQE</sequence>
<feature type="signal peptide" evidence="1">
    <location>
        <begin position="1"/>
        <end position="21"/>
    </location>
</feature>
<dbReference type="PROSITE" id="PS51257">
    <property type="entry name" value="PROKAR_LIPOPROTEIN"/>
    <property type="match status" value="1"/>
</dbReference>